<evidence type="ECO:0000256" key="1">
    <source>
        <dbReference type="SAM" id="MobiDB-lite"/>
    </source>
</evidence>
<reference evidence="3 4" key="1">
    <citation type="submission" date="2018-05" db="EMBL/GenBank/DDBJ databases">
        <title>Complete Genome Sequence of Methylobacterium sp. 17Sr1-28.</title>
        <authorList>
            <person name="Srinivasan S."/>
        </authorList>
    </citation>
    <scope>NUCLEOTIDE SEQUENCE [LARGE SCALE GENOMIC DNA]</scope>
    <source>
        <strain evidence="3 4">17Sr1-28</strain>
    </source>
</reference>
<gene>
    <name evidence="3" type="ORF">DK419_13770</name>
</gene>
<dbReference type="KEGG" id="mtea:DK419_13770"/>
<accession>A0A2U8WLX3</accession>
<name>A0A2U8WLX3_9HYPH</name>
<dbReference type="Proteomes" id="UP000245444">
    <property type="component" value="Chromosome"/>
</dbReference>
<dbReference type="OrthoDB" id="8002224at2"/>
<feature type="region of interest" description="Disordered" evidence="1">
    <location>
        <begin position="43"/>
        <end position="140"/>
    </location>
</feature>
<dbReference type="EMBL" id="CP029553">
    <property type="protein sequence ID" value="AWN47254.1"/>
    <property type="molecule type" value="Genomic_DNA"/>
</dbReference>
<evidence type="ECO:0000256" key="2">
    <source>
        <dbReference type="SAM" id="SignalP"/>
    </source>
</evidence>
<evidence type="ECO:0000313" key="3">
    <source>
        <dbReference type="EMBL" id="AWN47254.1"/>
    </source>
</evidence>
<feature type="chain" id="PRO_5016095552" evidence="2">
    <location>
        <begin position="25"/>
        <end position="172"/>
    </location>
</feature>
<organism evidence="3 4">
    <name type="scientific">Methylobacterium terrae</name>
    <dbReference type="NCBI Taxonomy" id="2202827"/>
    <lineage>
        <taxon>Bacteria</taxon>
        <taxon>Pseudomonadati</taxon>
        <taxon>Pseudomonadota</taxon>
        <taxon>Alphaproteobacteria</taxon>
        <taxon>Hyphomicrobiales</taxon>
        <taxon>Methylobacteriaceae</taxon>
        <taxon>Methylobacterium</taxon>
    </lineage>
</organism>
<feature type="compositionally biased region" description="Low complexity" evidence="1">
    <location>
        <begin position="45"/>
        <end position="63"/>
    </location>
</feature>
<feature type="compositionally biased region" description="Polar residues" evidence="1">
    <location>
        <begin position="66"/>
        <end position="82"/>
    </location>
</feature>
<keyword evidence="2" id="KW-0732">Signal</keyword>
<evidence type="ECO:0000313" key="4">
    <source>
        <dbReference type="Proteomes" id="UP000245444"/>
    </source>
</evidence>
<feature type="signal peptide" evidence="2">
    <location>
        <begin position="1"/>
        <end position="24"/>
    </location>
</feature>
<dbReference type="AlphaFoldDB" id="A0A2U8WLX3"/>
<keyword evidence="4" id="KW-1185">Reference proteome</keyword>
<proteinExistence type="predicted"/>
<sequence length="172" mass="16694">MVNRTGIVTLAAIGLAASLSAAQAAGPPANLCQELVAFVHPKAPDTPAASAPQPATAAVQAPDRGASQQPSSAAGEVQQKSGLSGPVAQTGPGASGPQGQAQAQSQAAPAPAGAPAQKKPSPEQVAQVDAAAASNDVQACRAAAQSIRRAGVVMPAPLLALSALDPKFFAAQ</sequence>
<feature type="compositionally biased region" description="Low complexity" evidence="1">
    <location>
        <begin position="88"/>
        <end position="119"/>
    </location>
</feature>
<protein>
    <submittedName>
        <fullName evidence="3">Uncharacterized protein</fullName>
    </submittedName>
</protein>